<comment type="caution">
    <text evidence="1">The sequence shown here is derived from an EMBL/GenBank/DDBJ whole genome shotgun (WGS) entry which is preliminary data.</text>
</comment>
<accession>A0ACB9DGC7</accession>
<gene>
    <name evidence="1" type="ORF">L6452_08083</name>
</gene>
<reference evidence="2" key="1">
    <citation type="journal article" date="2022" name="Mol. Ecol. Resour.">
        <title>The genomes of chicory, endive, great burdock and yacon provide insights into Asteraceae palaeo-polyploidization history and plant inulin production.</title>
        <authorList>
            <person name="Fan W."/>
            <person name="Wang S."/>
            <person name="Wang H."/>
            <person name="Wang A."/>
            <person name="Jiang F."/>
            <person name="Liu H."/>
            <person name="Zhao H."/>
            <person name="Xu D."/>
            <person name="Zhang Y."/>
        </authorList>
    </citation>
    <scope>NUCLEOTIDE SEQUENCE [LARGE SCALE GENOMIC DNA]</scope>
    <source>
        <strain evidence="2">cv. Niubang</strain>
    </source>
</reference>
<dbReference type="EMBL" id="CM042049">
    <property type="protein sequence ID" value="KAI3745679.1"/>
    <property type="molecule type" value="Genomic_DNA"/>
</dbReference>
<evidence type="ECO:0000313" key="2">
    <source>
        <dbReference type="Proteomes" id="UP001055879"/>
    </source>
</evidence>
<keyword evidence="2" id="KW-1185">Reference proteome</keyword>
<sequence length="88" mass="9311">MASTTLLLKNESVHGSPRGGGVVGALVHMCVVVEMSSVVIVGVVVVVVAGNLILEAWVNGGATINNKKQVWRHGRSCCFRRSVKKIIS</sequence>
<name>A0ACB9DGC7_ARCLA</name>
<organism evidence="1 2">
    <name type="scientific">Arctium lappa</name>
    <name type="common">Greater burdock</name>
    <name type="synonym">Lappa major</name>
    <dbReference type="NCBI Taxonomy" id="4217"/>
    <lineage>
        <taxon>Eukaryota</taxon>
        <taxon>Viridiplantae</taxon>
        <taxon>Streptophyta</taxon>
        <taxon>Embryophyta</taxon>
        <taxon>Tracheophyta</taxon>
        <taxon>Spermatophyta</taxon>
        <taxon>Magnoliopsida</taxon>
        <taxon>eudicotyledons</taxon>
        <taxon>Gunneridae</taxon>
        <taxon>Pentapetalae</taxon>
        <taxon>asterids</taxon>
        <taxon>campanulids</taxon>
        <taxon>Asterales</taxon>
        <taxon>Asteraceae</taxon>
        <taxon>Carduoideae</taxon>
        <taxon>Cardueae</taxon>
        <taxon>Arctiinae</taxon>
        <taxon>Arctium</taxon>
    </lineage>
</organism>
<reference evidence="1 2" key="2">
    <citation type="journal article" date="2022" name="Mol. Ecol. Resour.">
        <title>The genomes of chicory, endive, great burdock and yacon provide insights into Asteraceae paleo-polyploidization history and plant inulin production.</title>
        <authorList>
            <person name="Fan W."/>
            <person name="Wang S."/>
            <person name="Wang H."/>
            <person name="Wang A."/>
            <person name="Jiang F."/>
            <person name="Liu H."/>
            <person name="Zhao H."/>
            <person name="Xu D."/>
            <person name="Zhang Y."/>
        </authorList>
    </citation>
    <scope>NUCLEOTIDE SEQUENCE [LARGE SCALE GENOMIC DNA]</scope>
    <source>
        <strain evidence="2">cv. Niubang</strain>
    </source>
</reference>
<dbReference type="Proteomes" id="UP001055879">
    <property type="component" value="Linkage Group LG03"/>
</dbReference>
<protein>
    <submittedName>
        <fullName evidence="1">Uncharacterized protein</fullName>
    </submittedName>
</protein>
<proteinExistence type="predicted"/>
<evidence type="ECO:0000313" key="1">
    <source>
        <dbReference type="EMBL" id="KAI3745679.1"/>
    </source>
</evidence>